<dbReference type="GeneID" id="5481496"/>
<evidence type="ECO:0000313" key="1">
    <source>
        <dbReference type="EMBL" id="EDN98794.1"/>
    </source>
</evidence>
<dbReference type="EMBL" id="CH476646">
    <property type="protein sequence ID" value="EDN98794.1"/>
    <property type="molecule type" value="Genomic_DNA"/>
</dbReference>
<name>A7F7S3_SCLS1</name>
<proteinExistence type="predicted"/>
<organism evidence="1 2">
    <name type="scientific">Sclerotinia sclerotiorum (strain ATCC 18683 / 1980 / Ss-1)</name>
    <name type="common">White mold</name>
    <name type="synonym">Whetzelinia sclerotiorum</name>
    <dbReference type="NCBI Taxonomy" id="665079"/>
    <lineage>
        <taxon>Eukaryota</taxon>
        <taxon>Fungi</taxon>
        <taxon>Dikarya</taxon>
        <taxon>Ascomycota</taxon>
        <taxon>Pezizomycotina</taxon>
        <taxon>Leotiomycetes</taxon>
        <taxon>Helotiales</taxon>
        <taxon>Sclerotiniaceae</taxon>
        <taxon>Sclerotinia</taxon>
    </lineage>
</organism>
<dbReference type="AlphaFoldDB" id="A7F7S3"/>
<evidence type="ECO:0000313" key="2">
    <source>
        <dbReference type="Proteomes" id="UP000001312"/>
    </source>
</evidence>
<protein>
    <submittedName>
        <fullName evidence="1">Uncharacterized protein</fullName>
    </submittedName>
</protein>
<dbReference type="KEGG" id="ssl:SS1G_13653"/>
<dbReference type="RefSeq" id="XP_001585414.1">
    <property type="nucleotide sequence ID" value="XM_001585364.1"/>
</dbReference>
<gene>
    <name evidence="1" type="ORF">SS1G_13653</name>
</gene>
<sequence>MSGSGSMSDVSPVGEVKWIVACCALLLSEGERGILRGGTSTPLGSDNSLGSLVLYEGCHAE</sequence>
<dbReference type="InParanoid" id="A7F7S3"/>
<keyword evidence="2" id="KW-1185">Reference proteome</keyword>
<dbReference type="Proteomes" id="UP000001312">
    <property type="component" value="Unassembled WGS sequence"/>
</dbReference>
<reference evidence="2" key="1">
    <citation type="journal article" date="2011" name="PLoS Genet.">
        <title>Genomic analysis of the necrotrophic fungal pathogens Sclerotinia sclerotiorum and Botrytis cinerea.</title>
        <authorList>
            <person name="Amselem J."/>
            <person name="Cuomo C.A."/>
            <person name="van Kan J.A."/>
            <person name="Viaud M."/>
            <person name="Benito E.P."/>
            <person name="Couloux A."/>
            <person name="Coutinho P.M."/>
            <person name="de Vries R.P."/>
            <person name="Dyer P.S."/>
            <person name="Fillinger S."/>
            <person name="Fournier E."/>
            <person name="Gout L."/>
            <person name="Hahn M."/>
            <person name="Kohn L."/>
            <person name="Lapalu N."/>
            <person name="Plummer K.M."/>
            <person name="Pradier J.M."/>
            <person name="Quevillon E."/>
            <person name="Sharon A."/>
            <person name="Simon A."/>
            <person name="ten Have A."/>
            <person name="Tudzynski B."/>
            <person name="Tudzynski P."/>
            <person name="Wincker P."/>
            <person name="Andrew M."/>
            <person name="Anthouard V."/>
            <person name="Beever R.E."/>
            <person name="Beffa R."/>
            <person name="Benoit I."/>
            <person name="Bouzid O."/>
            <person name="Brault B."/>
            <person name="Chen Z."/>
            <person name="Choquer M."/>
            <person name="Collemare J."/>
            <person name="Cotton P."/>
            <person name="Danchin E.G."/>
            <person name="Da Silva C."/>
            <person name="Gautier A."/>
            <person name="Giraud C."/>
            <person name="Giraud T."/>
            <person name="Gonzalez C."/>
            <person name="Grossetete S."/>
            <person name="Guldener U."/>
            <person name="Henrissat B."/>
            <person name="Howlett B.J."/>
            <person name="Kodira C."/>
            <person name="Kretschmer M."/>
            <person name="Lappartient A."/>
            <person name="Leroch M."/>
            <person name="Levis C."/>
            <person name="Mauceli E."/>
            <person name="Neuveglise C."/>
            <person name="Oeser B."/>
            <person name="Pearson M."/>
            <person name="Poulain J."/>
            <person name="Poussereau N."/>
            <person name="Quesneville H."/>
            <person name="Rascle C."/>
            <person name="Schumacher J."/>
            <person name="Segurens B."/>
            <person name="Sexton A."/>
            <person name="Silva E."/>
            <person name="Sirven C."/>
            <person name="Soanes D.M."/>
            <person name="Talbot N.J."/>
            <person name="Templeton M."/>
            <person name="Yandava C."/>
            <person name="Yarden O."/>
            <person name="Zeng Q."/>
            <person name="Rollins J.A."/>
            <person name="Lebrun M.H."/>
            <person name="Dickman M."/>
        </authorList>
    </citation>
    <scope>NUCLEOTIDE SEQUENCE [LARGE SCALE GENOMIC DNA]</scope>
    <source>
        <strain evidence="2">ATCC 18683 / 1980 / Ss-1</strain>
    </source>
</reference>
<accession>A7F7S3</accession>